<dbReference type="SUPFAM" id="SSF55811">
    <property type="entry name" value="Nudix"/>
    <property type="match status" value="1"/>
</dbReference>
<dbReference type="AlphaFoldDB" id="A0A167ZIS8"/>
<keyword evidence="1" id="KW-0378">Hydrolase</keyword>
<comment type="caution">
    <text evidence="1">The sequence shown here is derived from an EMBL/GenBank/DDBJ whole genome shotgun (WGS) entry which is preliminary data.</text>
</comment>
<dbReference type="InterPro" id="IPR015797">
    <property type="entry name" value="NUDIX_hydrolase-like_dom_sf"/>
</dbReference>
<protein>
    <submittedName>
        <fullName evidence="1">NUDIX hydrolase domain protein</fullName>
    </submittedName>
</protein>
<keyword evidence="2" id="KW-1185">Reference proteome</keyword>
<dbReference type="Proteomes" id="UP000076744">
    <property type="component" value="Unassembled WGS sequence"/>
</dbReference>
<dbReference type="Gene3D" id="3.90.79.10">
    <property type="entry name" value="Nucleoside Triphosphate Pyrophosphohydrolase"/>
    <property type="match status" value="1"/>
</dbReference>
<dbReference type="STRING" id="1081104.A0A167ZIS8"/>
<proteinExistence type="predicted"/>
<dbReference type="GeneID" id="30020035"/>
<evidence type="ECO:0000313" key="2">
    <source>
        <dbReference type="Proteomes" id="UP000076744"/>
    </source>
</evidence>
<dbReference type="RefSeq" id="XP_018705556.1">
    <property type="nucleotide sequence ID" value="XM_018847349.1"/>
</dbReference>
<sequence>MPSNDFHQVIDACNKFDYSPDEMWEFCILDNSRPVGYIPHGFFNDMNWEGTSFIIHKDTKKVHLNPPLSPGEDKVEVCKQQFVKLCENNQSAFNGILKDWLANPICFSGIRWLDTPGELFAIPSPLRGILGVATAGVHLNVFTVVDGRPSMWVAVRSESATYPCMMDQIVAGGMDPADGYDEWKTLQREAKEEASLILDIKSRKVTTAAGVEVGTVQGPSRITLYDKKDEHVGLEVGHVEPGVRFVFDLDVAPEFRPKRGKDKAVGDFDLKSVDEVKEDLLARKWKPNSGLTTLDSLVRKGYVEDDAGDLRARLKTALPMATE</sequence>
<name>A0A167ZIS8_CORFA</name>
<accession>A0A167ZIS8</accession>
<gene>
    <name evidence="1" type="ORF">ISF_03743</name>
</gene>
<organism evidence="1 2">
    <name type="scientific">Cordyceps fumosorosea (strain ARSEF 2679)</name>
    <name type="common">Isaria fumosorosea</name>
    <dbReference type="NCBI Taxonomy" id="1081104"/>
    <lineage>
        <taxon>Eukaryota</taxon>
        <taxon>Fungi</taxon>
        <taxon>Dikarya</taxon>
        <taxon>Ascomycota</taxon>
        <taxon>Pezizomycotina</taxon>
        <taxon>Sordariomycetes</taxon>
        <taxon>Hypocreomycetidae</taxon>
        <taxon>Hypocreales</taxon>
        <taxon>Cordycipitaceae</taxon>
        <taxon>Cordyceps</taxon>
    </lineage>
</organism>
<reference evidence="1 2" key="1">
    <citation type="journal article" date="2016" name="Genome Biol. Evol.">
        <title>Divergent and convergent evolution of fungal pathogenicity.</title>
        <authorList>
            <person name="Shang Y."/>
            <person name="Xiao G."/>
            <person name="Zheng P."/>
            <person name="Cen K."/>
            <person name="Zhan S."/>
            <person name="Wang C."/>
        </authorList>
    </citation>
    <scope>NUCLEOTIDE SEQUENCE [LARGE SCALE GENOMIC DNA]</scope>
    <source>
        <strain evidence="1 2">ARSEF 2679</strain>
    </source>
</reference>
<dbReference type="EMBL" id="AZHB01000007">
    <property type="protein sequence ID" value="OAA67567.1"/>
    <property type="molecule type" value="Genomic_DNA"/>
</dbReference>
<dbReference type="GO" id="GO:0016787">
    <property type="term" value="F:hydrolase activity"/>
    <property type="evidence" value="ECO:0007669"/>
    <property type="project" value="UniProtKB-KW"/>
</dbReference>
<evidence type="ECO:0000313" key="1">
    <source>
        <dbReference type="EMBL" id="OAA67567.1"/>
    </source>
</evidence>
<dbReference type="OrthoDB" id="10261522at2759"/>
<dbReference type="CDD" id="cd03676">
    <property type="entry name" value="NUDIX_Tnr3_like"/>
    <property type="match status" value="1"/>
</dbReference>